<evidence type="ECO:0000313" key="2">
    <source>
        <dbReference type="EMBL" id="VDK81147.1"/>
    </source>
</evidence>
<organism evidence="2 3">
    <name type="scientific">Cylicostephanus goldi</name>
    <name type="common">Nematode worm</name>
    <dbReference type="NCBI Taxonomy" id="71465"/>
    <lineage>
        <taxon>Eukaryota</taxon>
        <taxon>Metazoa</taxon>
        <taxon>Ecdysozoa</taxon>
        <taxon>Nematoda</taxon>
        <taxon>Chromadorea</taxon>
        <taxon>Rhabditida</taxon>
        <taxon>Rhabditina</taxon>
        <taxon>Rhabditomorpha</taxon>
        <taxon>Strongyloidea</taxon>
        <taxon>Strongylidae</taxon>
        <taxon>Cylicostephanus</taxon>
    </lineage>
</organism>
<proteinExistence type="predicted"/>
<dbReference type="Proteomes" id="UP000271889">
    <property type="component" value="Unassembled WGS sequence"/>
</dbReference>
<feature type="compositionally biased region" description="Basic and acidic residues" evidence="1">
    <location>
        <begin position="221"/>
        <end position="233"/>
    </location>
</feature>
<dbReference type="EMBL" id="UYRV01027545">
    <property type="protein sequence ID" value="VDK81147.1"/>
    <property type="molecule type" value="Genomic_DNA"/>
</dbReference>
<dbReference type="OrthoDB" id="5862788at2759"/>
<gene>
    <name evidence="2" type="ORF">CGOC_LOCUS7792</name>
</gene>
<feature type="region of interest" description="Disordered" evidence="1">
    <location>
        <begin position="192"/>
        <end position="239"/>
    </location>
</feature>
<evidence type="ECO:0000256" key="1">
    <source>
        <dbReference type="SAM" id="MobiDB-lite"/>
    </source>
</evidence>
<accession>A0A3P6T800</accession>
<sequence>MAEVVIAECRPAQLFNDSKYLTSTALSELLSALIHASQAVVEKADSLKPTLIWGSPLNDDDEDALVFYLELIVTICLENKDRLSLIWVTVRRHLEWLLSARFGRSPLLVERAVVGLLRIANRNLFRDNTVADDVLQSLSLLLRLSPKAMYVFSRQISFGLHELLRTNAANVHRREHWAVLLSLLEAAGAAALPDDAPQPESSAAVDRQAFSDGEAMTTRSTTDDRGYTSDDPNRISGSL</sequence>
<protein>
    <submittedName>
        <fullName evidence="2">Uncharacterized protein</fullName>
    </submittedName>
</protein>
<evidence type="ECO:0000313" key="3">
    <source>
        <dbReference type="Proteomes" id="UP000271889"/>
    </source>
</evidence>
<dbReference type="AlphaFoldDB" id="A0A3P6T800"/>
<name>A0A3P6T800_CYLGO</name>
<keyword evidence="3" id="KW-1185">Reference proteome</keyword>
<reference evidence="2 3" key="1">
    <citation type="submission" date="2018-11" db="EMBL/GenBank/DDBJ databases">
        <authorList>
            <consortium name="Pathogen Informatics"/>
        </authorList>
    </citation>
    <scope>NUCLEOTIDE SEQUENCE [LARGE SCALE GENOMIC DNA]</scope>
</reference>